<keyword evidence="3" id="KW-1185">Reference proteome</keyword>
<accession>A0A8X7QYP2</accession>
<feature type="region of interest" description="Disordered" evidence="1">
    <location>
        <begin position="292"/>
        <end position="323"/>
    </location>
</feature>
<evidence type="ECO:0000313" key="3">
    <source>
        <dbReference type="Proteomes" id="UP000886595"/>
    </source>
</evidence>
<comment type="caution">
    <text evidence="2">The sequence shown here is derived from an EMBL/GenBank/DDBJ whole genome shotgun (WGS) entry which is preliminary data.</text>
</comment>
<sequence>MSSSYVLLANLRAGRCSNTAEVRLLRFWEARNSTLIHGSINSSRIDTFRRRLSEGSVYFLSGFDIARSNPKFRLFDSPVSIRFNDETFFETKTDSDKDIPTELFRFRSHEQLLTLANTNRDLPAISLLFNKLIQLPSFTSINAFFNFSRYRWDVNVCVSMFDDRAVTFQTKFDEHSSEPKVILFTNINPKVVGGKLFLNATSGTYFYFDCETSAGKEHYERYRVEFSVADHTDESVFVAFDIEIAKLTNIQASEAAHILGDNHGPDDNGDGAELADGVAQKIDESTVVNNKASASNVPYHGPQAANKQKLVNDGNVKKKARKE</sequence>
<name>A0A8X7QYP2_BRACI</name>
<dbReference type="PANTHER" id="PTHR47165">
    <property type="entry name" value="OS03G0429900 PROTEIN"/>
    <property type="match status" value="1"/>
</dbReference>
<dbReference type="OrthoDB" id="1067576at2759"/>
<gene>
    <name evidence="2" type="ORF">Bca52824_059750</name>
</gene>
<dbReference type="EMBL" id="JAAMPC010000012">
    <property type="protein sequence ID" value="KAG2277195.1"/>
    <property type="molecule type" value="Genomic_DNA"/>
</dbReference>
<dbReference type="Proteomes" id="UP000886595">
    <property type="component" value="Unassembled WGS sequence"/>
</dbReference>
<dbReference type="Gene3D" id="2.40.50.140">
    <property type="entry name" value="Nucleic acid-binding proteins"/>
    <property type="match status" value="2"/>
</dbReference>
<dbReference type="PANTHER" id="PTHR47165:SF4">
    <property type="entry name" value="OS03G0429900 PROTEIN"/>
    <property type="match status" value="1"/>
</dbReference>
<evidence type="ECO:0000313" key="2">
    <source>
        <dbReference type="EMBL" id="KAG2277195.1"/>
    </source>
</evidence>
<dbReference type="AlphaFoldDB" id="A0A8X7QYP2"/>
<organism evidence="2 3">
    <name type="scientific">Brassica carinata</name>
    <name type="common">Ethiopian mustard</name>
    <name type="synonym">Abyssinian cabbage</name>
    <dbReference type="NCBI Taxonomy" id="52824"/>
    <lineage>
        <taxon>Eukaryota</taxon>
        <taxon>Viridiplantae</taxon>
        <taxon>Streptophyta</taxon>
        <taxon>Embryophyta</taxon>
        <taxon>Tracheophyta</taxon>
        <taxon>Spermatophyta</taxon>
        <taxon>Magnoliopsida</taxon>
        <taxon>eudicotyledons</taxon>
        <taxon>Gunneridae</taxon>
        <taxon>Pentapetalae</taxon>
        <taxon>rosids</taxon>
        <taxon>malvids</taxon>
        <taxon>Brassicales</taxon>
        <taxon>Brassicaceae</taxon>
        <taxon>Brassiceae</taxon>
        <taxon>Brassica</taxon>
    </lineage>
</organism>
<protein>
    <submittedName>
        <fullName evidence="2">Uncharacterized protein</fullName>
    </submittedName>
</protein>
<proteinExistence type="predicted"/>
<reference evidence="2 3" key="1">
    <citation type="submission" date="2020-02" db="EMBL/GenBank/DDBJ databases">
        <authorList>
            <person name="Ma Q."/>
            <person name="Huang Y."/>
            <person name="Song X."/>
            <person name="Pei D."/>
        </authorList>
    </citation>
    <scope>NUCLEOTIDE SEQUENCE [LARGE SCALE GENOMIC DNA]</scope>
    <source>
        <strain evidence="2">Sxm20200214</strain>
        <tissue evidence="2">Leaf</tissue>
    </source>
</reference>
<dbReference type="InterPro" id="IPR012340">
    <property type="entry name" value="NA-bd_OB-fold"/>
</dbReference>
<evidence type="ECO:0000256" key="1">
    <source>
        <dbReference type="SAM" id="MobiDB-lite"/>
    </source>
</evidence>